<protein>
    <submittedName>
        <fullName evidence="1">Uncharacterized protein</fullName>
    </submittedName>
</protein>
<organism evidence="1 2">
    <name type="scientific">Thermogutta terrifontis</name>
    <dbReference type="NCBI Taxonomy" id="1331910"/>
    <lineage>
        <taxon>Bacteria</taxon>
        <taxon>Pseudomonadati</taxon>
        <taxon>Planctomycetota</taxon>
        <taxon>Planctomycetia</taxon>
        <taxon>Pirellulales</taxon>
        <taxon>Thermoguttaceae</taxon>
        <taxon>Thermogutta</taxon>
    </lineage>
</organism>
<reference evidence="1 2" key="1">
    <citation type="journal article" name="Front. Microbiol.">
        <title>Sugar Metabolism of the First Thermophilic Planctomycete Thermogutta terrifontis: Comparative Genomic and Transcriptomic Approaches.</title>
        <authorList>
            <person name="Elcheninov A.G."/>
            <person name="Menzel P."/>
            <person name="Gudbergsdottir S.R."/>
            <person name="Slesarev A.I."/>
            <person name="Kadnikov V.V."/>
            <person name="Krogh A."/>
            <person name="Bonch-Osmolovskaya E.A."/>
            <person name="Peng X."/>
            <person name="Kublanov I.V."/>
        </authorList>
    </citation>
    <scope>NUCLEOTIDE SEQUENCE [LARGE SCALE GENOMIC DNA]</scope>
    <source>
        <strain evidence="1 2">R1</strain>
    </source>
</reference>
<sequence length="43" mass="5096">MTPRLDGKRRCGWPAVPVITVVSPKEYPEQRFPEVFYRMCQVQ</sequence>
<dbReference type="KEGG" id="ttf:THTE_3404"/>
<keyword evidence="2" id="KW-1185">Reference proteome</keyword>
<name>A0A286RJ75_9BACT</name>
<evidence type="ECO:0000313" key="2">
    <source>
        <dbReference type="Proteomes" id="UP000215086"/>
    </source>
</evidence>
<proteinExistence type="predicted"/>
<accession>A0A286RJ75</accession>
<dbReference type="AlphaFoldDB" id="A0A286RJ75"/>
<evidence type="ECO:0000313" key="1">
    <source>
        <dbReference type="EMBL" id="ASV76006.1"/>
    </source>
</evidence>
<dbReference type="EMBL" id="CP018477">
    <property type="protein sequence ID" value="ASV76006.1"/>
    <property type="molecule type" value="Genomic_DNA"/>
</dbReference>
<dbReference type="Proteomes" id="UP000215086">
    <property type="component" value="Chromosome"/>
</dbReference>
<gene>
    <name evidence="1" type="ORF">THTE_3404</name>
</gene>